<dbReference type="GeneID" id="36396768"/>
<keyword evidence="2" id="KW-1185">Reference proteome</keyword>
<dbReference type="Proteomes" id="UP000054928">
    <property type="component" value="Unassembled WGS sequence"/>
</dbReference>
<accession>A0A0P1AVF4</accession>
<sequence>MEFEDGRIYIVELPSGVHDGCGELFKVEMLEPDCSFGPAPDIGAICPGGMTWIEYHTLKVKVDVSRGWSYLNRKADQ</sequence>
<reference evidence="2" key="1">
    <citation type="submission" date="2014-09" db="EMBL/GenBank/DDBJ databases">
        <authorList>
            <person name="Sharma Rahul"/>
            <person name="Thines Marco"/>
        </authorList>
    </citation>
    <scope>NUCLEOTIDE SEQUENCE [LARGE SCALE GENOMIC DNA]</scope>
</reference>
<protein>
    <submittedName>
        <fullName evidence="1">Uncharacterized protein</fullName>
    </submittedName>
</protein>
<evidence type="ECO:0000313" key="1">
    <source>
        <dbReference type="EMBL" id="CEG45415.1"/>
    </source>
</evidence>
<name>A0A0P1AVF4_PLAHL</name>
<dbReference type="RefSeq" id="XP_024581784.1">
    <property type="nucleotide sequence ID" value="XM_024716158.1"/>
</dbReference>
<dbReference type="EMBL" id="CCYD01001572">
    <property type="protein sequence ID" value="CEG45415.1"/>
    <property type="molecule type" value="Genomic_DNA"/>
</dbReference>
<proteinExistence type="predicted"/>
<evidence type="ECO:0000313" key="2">
    <source>
        <dbReference type="Proteomes" id="UP000054928"/>
    </source>
</evidence>
<dbReference type="AlphaFoldDB" id="A0A0P1AVF4"/>
<organism evidence="1 2">
    <name type="scientific">Plasmopara halstedii</name>
    <name type="common">Downy mildew of sunflower</name>
    <dbReference type="NCBI Taxonomy" id="4781"/>
    <lineage>
        <taxon>Eukaryota</taxon>
        <taxon>Sar</taxon>
        <taxon>Stramenopiles</taxon>
        <taxon>Oomycota</taxon>
        <taxon>Peronosporomycetes</taxon>
        <taxon>Peronosporales</taxon>
        <taxon>Peronosporaceae</taxon>
        <taxon>Plasmopara</taxon>
    </lineage>
</organism>
<dbReference type="OrthoDB" id="69505at2759"/>